<gene>
    <name evidence="3" type="ORF">FRX31_017254</name>
</gene>
<dbReference type="SMART" id="SM00499">
    <property type="entry name" value="AAI"/>
    <property type="match status" value="1"/>
</dbReference>
<name>A0A7J6WAC5_THATH</name>
<dbReference type="GO" id="GO:0045735">
    <property type="term" value="F:nutrient reservoir activity"/>
    <property type="evidence" value="ECO:0007669"/>
    <property type="project" value="InterPro"/>
</dbReference>
<dbReference type="InterPro" id="IPR000617">
    <property type="entry name" value="Napin/2SS/CON"/>
</dbReference>
<keyword evidence="4" id="KW-1185">Reference proteome</keyword>
<dbReference type="EMBL" id="JABWDY010020436">
    <property type="protein sequence ID" value="KAF5193162.1"/>
    <property type="molecule type" value="Genomic_DNA"/>
</dbReference>
<dbReference type="CDD" id="cd00010">
    <property type="entry name" value="AAI_LTSS"/>
    <property type="match status" value="1"/>
</dbReference>
<dbReference type="InterPro" id="IPR016140">
    <property type="entry name" value="Bifunc_inhib/LTP/seed_store"/>
</dbReference>
<dbReference type="Proteomes" id="UP000554482">
    <property type="component" value="Unassembled WGS sequence"/>
</dbReference>
<organism evidence="3 4">
    <name type="scientific">Thalictrum thalictroides</name>
    <name type="common">Rue-anemone</name>
    <name type="synonym">Anemone thalictroides</name>
    <dbReference type="NCBI Taxonomy" id="46969"/>
    <lineage>
        <taxon>Eukaryota</taxon>
        <taxon>Viridiplantae</taxon>
        <taxon>Streptophyta</taxon>
        <taxon>Embryophyta</taxon>
        <taxon>Tracheophyta</taxon>
        <taxon>Spermatophyta</taxon>
        <taxon>Magnoliopsida</taxon>
        <taxon>Ranunculales</taxon>
        <taxon>Ranunculaceae</taxon>
        <taxon>Thalictroideae</taxon>
        <taxon>Thalictrum</taxon>
    </lineage>
</organism>
<reference evidence="3 4" key="1">
    <citation type="submission" date="2020-06" db="EMBL/GenBank/DDBJ databases">
        <title>Transcriptomic and genomic resources for Thalictrum thalictroides and T. hernandezii: Facilitating candidate gene discovery in an emerging model plant lineage.</title>
        <authorList>
            <person name="Arias T."/>
            <person name="Riano-Pachon D.M."/>
            <person name="Di Stilio V.S."/>
        </authorList>
    </citation>
    <scope>NUCLEOTIDE SEQUENCE [LARGE SCALE GENOMIC DNA]</scope>
    <source>
        <strain evidence="4">cv. WT478/WT964</strain>
        <tissue evidence="3">Leaves</tissue>
    </source>
</reference>
<comment type="similarity">
    <text evidence="1">Belongs to the 2S seed storage albumins family.</text>
</comment>
<sequence length="118" mass="13793">TSVYQTIVTTTEFDEQGRSQSEKCRTQLSGMRMDSCRRYLQPYMLFPSKRPGREQQCCQELRRVNDPQCRCEALRQTVQQVPGYGQQQQQVEMKAQQLADQCGMQELRSCQIRGQQGY</sequence>
<protein>
    <recommendedName>
        <fullName evidence="2">Bifunctional inhibitor/plant lipid transfer protein/seed storage helical domain-containing protein</fullName>
    </recommendedName>
</protein>
<dbReference type="Pfam" id="PF00234">
    <property type="entry name" value="Tryp_alpha_amyl"/>
    <property type="match status" value="1"/>
</dbReference>
<dbReference type="AlphaFoldDB" id="A0A7J6WAC5"/>
<dbReference type="PANTHER" id="PTHR35496">
    <property type="entry name" value="2S SEED STORAGE PROTEIN 1-RELATED"/>
    <property type="match status" value="1"/>
</dbReference>
<comment type="caution">
    <text evidence="3">The sequence shown here is derived from an EMBL/GenBank/DDBJ whole genome shotgun (WGS) entry which is preliminary data.</text>
</comment>
<accession>A0A7J6WAC5</accession>
<evidence type="ECO:0000259" key="2">
    <source>
        <dbReference type="SMART" id="SM00499"/>
    </source>
</evidence>
<evidence type="ECO:0000313" key="4">
    <source>
        <dbReference type="Proteomes" id="UP000554482"/>
    </source>
</evidence>
<feature type="domain" description="Bifunctional inhibitor/plant lipid transfer protein/seed storage helical" evidence="2">
    <location>
        <begin position="24"/>
        <end position="110"/>
    </location>
</feature>
<proteinExistence type="inferred from homology"/>
<dbReference type="PANTHER" id="PTHR35496:SF4">
    <property type="entry name" value="2S SULFUR-RICH SEED STORAGE PROTEIN 2-LIKE"/>
    <property type="match status" value="1"/>
</dbReference>
<dbReference type="OrthoDB" id="1922883at2759"/>
<feature type="non-terminal residue" evidence="3">
    <location>
        <position position="1"/>
    </location>
</feature>
<dbReference type="InterPro" id="IPR036312">
    <property type="entry name" value="Bifun_inhib/LTP/seed_sf"/>
</dbReference>
<dbReference type="Gene3D" id="1.10.110.10">
    <property type="entry name" value="Plant lipid-transfer and hydrophobic proteins"/>
    <property type="match status" value="1"/>
</dbReference>
<evidence type="ECO:0000313" key="3">
    <source>
        <dbReference type="EMBL" id="KAF5193162.1"/>
    </source>
</evidence>
<dbReference type="SUPFAM" id="SSF47699">
    <property type="entry name" value="Bifunctional inhibitor/lipid-transfer protein/seed storage 2S albumin"/>
    <property type="match status" value="1"/>
</dbReference>
<evidence type="ECO:0000256" key="1">
    <source>
        <dbReference type="ARBA" id="ARBA00008262"/>
    </source>
</evidence>